<name>A0A0S3PWG3_9BRAD</name>
<reference evidence="2 3" key="1">
    <citation type="submission" date="2015-08" db="EMBL/GenBank/DDBJ databases">
        <title>Investigation of the bacterial diversity of lava forest soil.</title>
        <authorList>
            <person name="Lee J.S."/>
        </authorList>
    </citation>
    <scope>NUCLEOTIDE SEQUENCE [LARGE SCALE GENOMIC DNA]</scope>
    <source>
        <strain evidence="2 3">GJW-30</strain>
    </source>
</reference>
<organism evidence="2 3">
    <name type="scientific">Variibacter gotjawalensis</name>
    <dbReference type="NCBI Taxonomy" id="1333996"/>
    <lineage>
        <taxon>Bacteria</taxon>
        <taxon>Pseudomonadati</taxon>
        <taxon>Pseudomonadota</taxon>
        <taxon>Alphaproteobacteria</taxon>
        <taxon>Hyphomicrobiales</taxon>
        <taxon>Nitrobacteraceae</taxon>
        <taxon>Variibacter</taxon>
    </lineage>
</organism>
<dbReference type="RefSeq" id="WP_157746759.1">
    <property type="nucleotide sequence ID" value="NZ_AP014946.1"/>
</dbReference>
<accession>A0A0S3PWG3</accession>
<protein>
    <submittedName>
        <fullName evidence="2">Uncharacterized protein</fullName>
    </submittedName>
</protein>
<feature type="region of interest" description="Disordered" evidence="1">
    <location>
        <begin position="18"/>
        <end position="52"/>
    </location>
</feature>
<sequence length="52" mass="5961">MCQLCEQEQLYALYQARQRAAQRDDVIKSPPVIARKPRSETKPATTESNDKP</sequence>
<evidence type="ECO:0000313" key="3">
    <source>
        <dbReference type="Proteomes" id="UP000236884"/>
    </source>
</evidence>
<proteinExistence type="predicted"/>
<dbReference type="KEGG" id="vgo:GJW-30_1_02798"/>
<dbReference type="EMBL" id="AP014946">
    <property type="protein sequence ID" value="BAT60262.1"/>
    <property type="molecule type" value="Genomic_DNA"/>
</dbReference>
<keyword evidence="3" id="KW-1185">Reference proteome</keyword>
<feature type="compositionally biased region" description="Polar residues" evidence="1">
    <location>
        <begin position="42"/>
        <end position="52"/>
    </location>
</feature>
<dbReference type="Proteomes" id="UP000236884">
    <property type="component" value="Chromosome"/>
</dbReference>
<evidence type="ECO:0000256" key="1">
    <source>
        <dbReference type="SAM" id="MobiDB-lite"/>
    </source>
</evidence>
<evidence type="ECO:0000313" key="2">
    <source>
        <dbReference type="EMBL" id="BAT60262.1"/>
    </source>
</evidence>
<gene>
    <name evidence="2" type="ORF">GJW-30_1_02798</name>
</gene>
<dbReference type="AlphaFoldDB" id="A0A0S3PWG3"/>